<feature type="binding site" evidence="9">
    <location>
        <position position="148"/>
    </location>
    <ligand>
        <name>L-aspartate</name>
        <dbReference type="ChEBI" id="CHEBI:29991"/>
    </ligand>
</feature>
<dbReference type="EMBL" id="JAFLCK010000019">
    <property type="protein sequence ID" value="MBN8661374.1"/>
    <property type="molecule type" value="Genomic_DNA"/>
</dbReference>
<feature type="binding site" evidence="9">
    <location>
        <begin position="191"/>
        <end position="193"/>
    </location>
    <ligand>
        <name>ATP</name>
        <dbReference type="ChEBI" id="CHEBI:30616"/>
    </ligand>
</feature>
<keyword evidence="4 9" id="KW-0436">Ligase</keyword>
<dbReference type="InterPro" id="IPR004364">
    <property type="entry name" value="Aa-tRNA-synt_II"/>
</dbReference>
<comment type="function">
    <text evidence="9">Catalyzes the attachment of L-aspartate to tRNA(Asp) in a two-step reaction: L-aspartate is first activated by ATP to form Asp-AMP and then transferred to the acceptor end of tRNA(Asp).</text>
</comment>
<accession>A0A8J7TM68</accession>
<dbReference type="Gene3D" id="3.30.930.10">
    <property type="entry name" value="Bira Bifunctional Protein, Domain 2"/>
    <property type="match status" value="1"/>
</dbReference>
<dbReference type="GO" id="GO:0005829">
    <property type="term" value="C:cytosol"/>
    <property type="evidence" value="ECO:0007669"/>
    <property type="project" value="TreeGrafter"/>
</dbReference>
<dbReference type="PROSITE" id="PS50862">
    <property type="entry name" value="AA_TRNA_LIGASE_II"/>
    <property type="match status" value="1"/>
</dbReference>
<reference evidence="11" key="1">
    <citation type="submission" date="2021-02" db="EMBL/GenBank/DDBJ databases">
        <title>Genome-Resolved Metagenomics of a Microbial Community Performing Photosynthetic Biological Nutrient Removal.</title>
        <authorList>
            <person name="Mcdaniel E.A."/>
        </authorList>
    </citation>
    <scope>NUCLEOTIDE SEQUENCE</scope>
    <source>
        <strain evidence="11">UWPOB_OBS1</strain>
    </source>
</reference>
<comment type="similarity">
    <text evidence="2 9">Belongs to the class-II aminoacyl-tRNA synthetase family. Type 2 subfamily.</text>
</comment>
<keyword evidence="5 9" id="KW-0547">Nucleotide-binding</keyword>
<feature type="region of interest" description="Aspartate" evidence="9">
    <location>
        <begin position="170"/>
        <end position="173"/>
    </location>
</feature>
<gene>
    <name evidence="9 11" type="primary">aspS</name>
    <name evidence="11" type="ORF">J0M35_13495</name>
</gene>
<comment type="subcellular location">
    <subcellularLocation>
        <location evidence="1 9">Cytoplasm</location>
    </subcellularLocation>
</comment>
<dbReference type="Pfam" id="PF00152">
    <property type="entry name" value="tRNA-synt_2"/>
    <property type="match status" value="1"/>
</dbReference>
<dbReference type="FunFam" id="3.30.930.10:FF:000038">
    <property type="entry name" value="Aspartate--tRNA ligase"/>
    <property type="match status" value="1"/>
</dbReference>
<evidence type="ECO:0000256" key="6">
    <source>
        <dbReference type="ARBA" id="ARBA00022840"/>
    </source>
</evidence>
<sequence>MIEQHGYIETIRQMGQLVFFKLRTQGKTWQLVSERPEIISASKTMLAETPVSIKGKLVQEPTEEIVLEELEILARPKSAPPVEISKNSKIENLNLETLLQYRPLTLRNTKVRAIFRVQAEIVRAFREFLQSRRFIEIHSSKLVSTGTEGGANLFQLEYFGKTAFLAQSPQFYKQIMVGVFERVFEVGPVYRAEEHDTSRHLNEYISLDFEMGFIESMQDLIAIQESLLKHIFAHLKENCPEELALYGASLPELGAIPQIELEQALFLLERQYGYTSQENDLGAEGEKLLGQYFREKEKSELVYVTNYPWSVRPFYAKKRGAGGSGSFDLLMGGMEITTGGERTHEYEELLQAMTERGLKAESFEDYLLAFKHGMPPHGGLAIGLERLTRQVLGLASVKQTSLFPRDCNRLSP</sequence>
<dbReference type="AlphaFoldDB" id="A0A8J7TM68"/>
<evidence type="ECO:0000256" key="7">
    <source>
        <dbReference type="ARBA" id="ARBA00022917"/>
    </source>
</evidence>
<evidence type="ECO:0000313" key="12">
    <source>
        <dbReference type="Proteomes" id="UP000664277"/>
    </source>
</evidence>
<evidence type="ECO:0000256" key="4">
    <source>
        <dbReference type="ARBA" id="ARBA00022598"/>
    </source>
</evidence>
<protein>
    <recommendedName>
        <fullName evidence="9">Aspartate--tRNA ligase</fullName>
        <ecNumber evidence="9">6.1.1.12</ecNumber>
    </recommendedName>
    <alternativeName>
        <fullName evidence="9">Aspartyl-tRNA synthetase</fullName>
        <shortName evidence="9">AspRS</shortName>
    </alternativeName>
</protein>
<dbReference type="SUPFAM" id="SSF50249">
    <property type="entry name" value="Nucleic acid-binding proteins"/>
    <property type="match status" value="1"/>
</dbReference>
<organism evidence="11 12">
    <name type="scientific">Candidatus Obscuribacter phosphatis</name>
    <dbReference type="NCBI Taxonomy" id="1906157"/>
    <lineage>
        <taxon>Bacteria</taxon>
        <taxon>Bacillati</taxon>
        <taxon>Candidatus Melainabacteria</taxon>
        <taxon>Candidatus Obscuribacterales</taxon>
        <taxon>Candidatus Obscuribacteraceae</taxon>
        <taxon>Candidatus Obscuribacter</taxon>
    </lineage>
</organism>
<dbReference type="GO" id="GO:0003723">
    <property type="term" value="F:RNA binding"/>
    <property type="evidence" value="ECO:0007669"/>
    <property type="project" value="TreeGrafter"/>
</dbReference>
<evidence type="ECO:0000256" key="3">
    <source>
        <dbReference type="ARBA" id="ARBA00022490"/>
    </source>
</evidence>
<keyword evidence="6 9" id="KW-0067">ATP-binding</keyword>
<dbReference type="GO" id="GO:0017101">
    <property type="term" value="C:aminoacyl-tRNA synthetase multienzyme complex"/>
    <property type="evidence" value="ECO:0007669"/>
    <property type="project" value="TreeGrafter"/>
</dbReference>
<dbReference type="PANTHER" id="PTHR43450:SF1">
    <property type="entry name" value="ASPARTATE--TRNA LIGASE, CYTOPLASMIC"/>
    <property type="match status" value="1"/>
</dbReference>
<feature type="binding site" evidence="9">
    <location>
        <position position="338"/>
    </location>
    <ligand>
        <name>L-aspartate</name>
        <dbReference type="ChEBI" id="CHEBI:29991"/>
    </ligand>
</feature>
<feature type="binding site" evidence="9">
    <location>
        <begin position="199"/>
        <end position="201"/>
    </location>
    <ligand>
        <name>ATP</name>
        <dbReference type="ChEBI" id="CHEBI:30616"/>
    </ligand>
</feature>
<evidence type="ECO:0000256" key="8">
    <source>
        <dbReference type="ARBA" id="ARBA00023146"/>
    </source>
</evidence>
<evidence type="ECO:0000256" key="5">
    <source>
        <dbReference type="ARBA" id="ARBA00022741"/>
    </source>
</evidence>
<evidence type="ECO:0000313" key="11">
    <source>
        <dbReference type="EMBL" id="MBN8661374.1"/>
    </source>
</evidence>
<feature type="binding site" evidence="9">
    <location>
        <position position="342"/>
    </location>
    <ligand>
        <name>L-aspartate</name>
        <dbReference type="ChEBI" id="CHEBI:29991"/>
    </ligand>
</feature>
<keyword evidence="8 9" id="KW-0030">Aminoacyl-tRNA synthetase</keyword>
<dbReference type="PANTHER" id="PTHR43450">
    <property type="entry name" value="ASPARTYL-TRNA SYNTHETASE"/>
    <property type="match status" value="1"/>
</dbReference>
<dbReference type="InterPro" id="IPR004523">
    <property type="entry name" value="Asp-tRNA_synthase_2"/>
</dbReference>
<dbReference type="EC" id="6.1.1.12" evidence="9"/>
<dbReference type="InterPro" id="IPR012340">
    <property type="entry name" value="NA-bd_OB-fold"/>
</dbReference>
<feature type="domain" description="Aminoacyl-transfer RNA synthetases class-II family profile" evidence="10">
    <location>
        <begin position="115"/>
        <end position="404"/>
    </location>
</feature>
<dbReference type="SUPFAM" id="SSF55681">
    <property type="entry name" value="Class II aaRS and biotin synthetases"/>
    <property type="match status" value="1"/>
</dbReference>
<dbReference type="Proteomes" id="UP000664277">
    <property type="component" value="Unassembled WGS sequence"/>
</dbReference>
<dbReference type="HAMAP" id="MF_02075">
    <property type="entry name" value="Asp_tRNA_synth_type2"/>
    <property type="match status" value="1"/>
</dbReference>
<dbReference type="Gene3D" id="2.40.50.140">
    <property type="entry name" value="Nucleic acid-binding proteins"/>
    <property type="match status" value="1"/>
</dbReference>
<keyword evidence="3 9" id="KW-0963">Cytoplasm</keyword>
<dbReference type="PRINTS" id="PR01042">
    <property type="entry name" value="TRNASYNTHASP"/>
</dbReference>
<comment type="caution">
    <text evidence="11">The sequence shown here is derived from an EMBL/GenBank/DDBJ whole genome shotgun (WGS) entry which is preliminary data.</text>
</comment>
<comment type="caution">
    <text evidence="9">Lacks conserved residue(s) required for the propagation of feature annotation.</text>
</comment>
<dbReference type="GO" id="GO:0004815">
    <property type="term" value="F:aspartate-tRNA ligase activity"/>
    <property type="evidence" value="ECO:0007669"/>
    <property type="project" value="UniProtKB-UniRule"/>
</dbReference>
<comment type="catalytic activity">
    <reaction evidence="9">
        <text>tRNA(Asp) + L-aspartate + ATP = L-aspartyl-tRNA(Asp) + AMP + diphosphate</text>
        <dbReference type="Rhea" id="RHEA:19649"/>
        <dbReference type="Rhea" id="RHEA-COMP:9660"/>
        <dbReference type="Rhea" id="RHEA-COMP:9678"/>
        <dbReference type="ChEBI" id="CHEBI:29991"/>
        <dbReference type="ChEBI" id="CHEBI:30616"/>
        <dbReference type="ChEBI" id="CHEBI:33019"/>
        <dbReference type="ChEBI" id="CHEBI:78442"/>
        <dbReference type="ChEBI" id="CHEBI:78516"/>
        <dbReference type="ChEBI" id="CHEBI:456215"/>
        <dbReference type="EC" id="6.1.1.12"/>
    </reaction>
</comment>
<dbReference type="InterPro" id="IPR045864">
    <property type="entry name" value="aa-tRNA-synth_II/BPL/LPL"/>
</dbReference>
<dbReference type="CDD" id="cd00776">
    <property type="entry name" value="AsxRS_core"/>
    <property type="match status" value="1"/>
</dbReference>
<dbReference type="InterPro" id="IPR002312">
    <property type="entry name" value="Asp/Asn-tRNA-synth_IIb"/>
</dbReference>
<comment type="subunit">
    <text evidence="9">Homodimer.</text>
</comment>
<evidence type="ECO:0000259" key="10">
    <source>
        <dbReference type="PROSITE" id="PS50862"/>
    </source>
</evidence>
<keyword evidence="7 9" id="KW-0648">Protein biosynthesis</keyword>
<name>A0A8J7TM68_9BACT</name>
<feature type="binding site" evidence="9">
    <location>
        <position position="335"/>
    </location>
    <ligand>
        <name>ATP</name>
        <dbReference type="ChEBI" id="CHEBI:30616"/>
    </ligand>
</feature>
<evidence type="ECO:0000256" key="1">
    <source>
        <dbReference type="ARBA" id="ARBA00004496"/>
    </source>
</evidence>
<feature type="binding site" evidence="9">
    <location>
        <position position="191"/>
    </location>
    <ligand>
        <name>L-aspartate</name>
        <dbReference type="ChEBI" id="CHEBI:29991"/>
    </ligand>
</feature>
<dbReference type="GO" id="GO:0006422">
    <property type="term" value="P:aspartyl-tRNA aminoacylation"/>
    <property type="evidence" value="ECO:0007669"/>
    <property type="project" value="UniProtKB-UniRule"/>
</dbReference>
<dbReference type="NCBIfam" id="NF003483">
    <property type="entry name" value="PRK05159.1"/>
    <property type="match status" value="1"/>
</dbReference>
<evidence type="ECO:0000256" key="9">
    <source>
        <dbReference type="HAMAP-Rule" id="MF_02075"/>
    </source>
</evidence>
<proteinExistence type="inferred from homology"/>
<feature type="binding site" evidence="9">
    <location>
        <begin position="383"/>
        <end position="386"/>
    </location>
    <ligand>
        <name>ATP</name>
        <dbReference type="ChEBI" id="CHEBI:30616"/>
    </ligand>
</feature>
<dbReference type="GO" id="GO:0005524">
    <property type="term" value="F:ATP binding"/>
    <property type="evidence" value="ECO:0007669"/>
    <property type="project" value="UniProtKB-UniRule"/>
</dbReference>
<dbReference type="InterPro" id="IPR006195">
    <property type="entry name" value="aa-tRNA-synth_II"/>
</dbReference>
<evidence type="ECO:0000256" key="2">
    <source>
        <dbReference type="ARBA" id="ARBA00005312"/>
    </source>
</evidence>